<sequence>MKILTLILSLIAVVLIGFNVTKINFNDPFEDSSTVAIITIMASLCAIVLLQILAVSKKIEKKSKSRS</sequence>
<organism evidence="2 3">
    <name type="scientific">Bizionia myxarmorum</name>
    <dbReference type="NCBI Taxonomy" id="291186"/>
    <lineage>
        <taxon>Bacteria</taxon>
        <taxon>Pseudomonadati</taxon>
        <taxon>Bacteroidota</taxon>
        <taxon>Flavobacteriia</taxon>
        <taxon>Flavobacteriales</taxon>
        <taxon>Flavobacteriaceae</taxon>
        <taxon>Bizionia</taxon>
    </lineage>
</organism>
<evidence type="ECO:0000256" key="1">
    <source>
        <dbReference type="SAM" id="Phobius"/>
    </source>
</evidence>
<dbReference type="Proteomes" id="UP000323720">
    <property type="component" value="Unassembled WGS sequence"/>
</dbReference>
<keyword evidence="1" id="KW-0812">Transmembrane</keyword>
<protein>
    <submittedName>
        <fullName evidence="2">Uncharacterized protein</fullName>
    </submittedName>
</protein>
<feature type="transmembrane region" description="Helical" evidence="1">
    <location>
        <begin position="35"/>
        <end position="56"/>
    </location>
</feature>
<name>A0A5D0RC55_9FLAO</name>
<keyword evidence="1" id="KW-1133">Transmembrane helix</keyword>
<comment type="caution">
    <text evidence="2">The sequence shown here is derived from an EMBL/GenBank/DDBJ whole genome shotgun (WGS) entry which is preliminary data.</text>
</comment>
<keyword evidence="3" id="KW-1185">Reference proteome</keyword>
<dbReference type="RefSeq" id="WP_148402234.1">
    <property type="nucleotide sequence ID" value="NZ_VSKK01000001.1"/>
</dbReference>
<keyword evidence="1" id="KW-0472">Membrane</keyword>
<reference evidence="2 3" key="1">
    <citation type="submission" date="2019-08" db="EMBL/GenBank/DDBJ databases">
        <title>Genomes of Antarctic Bizionia species.</title>
        <authorList>
            <person name="Bowman J.P."/>
        </authorList>
    </citation>
    <scope>NUCLEOTIDE SEQUENCE [LARGE SCALE GENOMIC DNA]</scope>
    <source>
        <strain evidence="2 3">ADA-4</strain>
    </source>
</reference>
<dbReference type="OrthoDB" id="1453319at2"/>
<proteinExistence type="predicted"/>
<dbReference type="EMBL" id="VSKK01000001">
    <property type="protein sequence ID" value="TYB78496.1"/>
    <property type="molecule type" value="Genomic_DNA"/>
</dbReference>
<gene>
    <name evidence="2" type="ORF">ES674_01570</name>
</gene>
<evidence type="ECO:0000313" key="2">
    <source>
        <dbReference type="EMBL" id="TYB78496.1"/>
    </source>
</evidence>
<dbReference type="AlphaFoldDB" id="A0A5D0RC55"/>
<accession>A0A5D0RC55</accession>
<evidence type="ECO:0000313" key="3">
    <source>
        <dbReference type="Proteomes" id="UP000323720"/>
    </source>
</evidence>